<dbReference type="Gene3D" id="4.10.410.40">
    <property type="match status" value="1"/>
</dbReference>
<keyword evidence="2" id="KW-1185">Reference proteome</keyword>
<name>A0ABN5VSI7_9ACTN</name>
<sequence>MTATGDTLSTHIFQVELGGVAVESVQEVSGLSVEVDAIEVTQVTPSGQYLIKKLPGARKGGEVTITRGLDKSSAFSQWIEQVFEKGAVDEARKNISIIVTDSKNTPVRRMNLENAWVNKWEGPGLKAGDATPATEKVNIVFETITFA</sequence>
<dbReference type="InterPro" id="IPR011747">
    <property type="entry name" value="CHP02241"/>
</dbReference>
<gene>
    <name evidence="1" type="ORF">SGFS_068040</name>
</gene>
<protein>
    <recommendedName>
        <fullName evidence="3">Phage tail protein</fullName>
    </recommendedName>
</protein>
<accession>A0ABN5VSI7</accession>
<dbReference type="Proteomes" id="UP001321542">
    <property type="component" value="Chromosome"/>
</dbReference>
<dbReference type="PANTHER" id="PTHR38009">
    <property type="entry name" value="CONSERVED HYPOTHETICAL PHAGE TAIL PROTEIN"/>
    <property type="match status" value="1"/>
</dbReference>
<reference evidence="1 2" key="1">
    <citation type="journal article" date="2010" name="ChemBioChem">
        <title>Cloning and characterization of the biosynthetic gene cluster of 16-membered macrolide antibiotic FD-891: involvement of a dual functional cytochrome P450 monooxygenase catalyzing epoxidation and hydroxylation.</title>
        <authorList>
            <person name="Kudo F."/>
            <person name="Motegi A."/>
            <person name="Mizoue K."/>
            <person name="Eguchi T."/>
        </authorList>
    </citation>
    <scope>NUCLEOTIDE SEQUENCE [LARGE SCALE GENOMIC DNA]</scope>
    <source>
        <strain evidence="1 2">A-8890</strain>
    </source>
</reference>
<dbReference type="RefSeq" id="WP_286255796.1">
    <property type="nucleotide sequence ID" value="NZ_AP018448.1"/>
</dbReference>
<evidence type="ECO:0008006" key="3">
    <source>
        <dbReference type="Google" id="ProtNLM"/>
    </source>
</evidence>
<dbReference type="Pfam" id="PF06841">
    <property type="entry name" value="Phage_T4_gp19"/>
    <property type="match status" value="1"/>
</dbReference>
<dbReference type="PANTHER" id="PTHR38009:SF1">
    <property type="entry name" value="CONSERVED HYPOTHETICAL PHAGE TAIL PROTEIN"/>
    <property type="match status" value="1"/>
</dbReference>
<dbReference type="NCBIfam" id="TIGR02241">
    <property type="entry name" value="conserved hypothetical phage tail region protein"/>
    <property type="match status" value="1"/>
</dbReference>
<dbReference type="InterPro" id="IPR010667">
    <property type="entry name" value="Phage_T4_Gp19"/>
</dbReference>
<dbReference type="EMBL" id="AP018448">
    <property type="protein sequence ID" value="BBC35510.1"/>
    <property type="molecule type" value="Genomic_DNA"/>
</dbReference>
<proteinExistence type="predicted"/>
<evidence type="ECO:0000313" key="1">
    <source>
        <dbReference type="EMBL" id="BBC35510.1"/>
    </source>
</evidence>
<reference evidence="1 2" key="2">
    <citation type="journal article" date="2023" name="ChemBioChem">
        <title>Acyltransferase Domain Exchange between Two Independent Type I Polyketide Synthases in the Same Producer Strain of Macrolide Antibiotics.</title>
        <authorList>
            <person name="Kudo F."/>
            <person name="Kishikawa K."/>
            <person name="Tsuboi K."/>
            <person name="Kido T."/>
            <person name="Usui T."/>
            <person name="Hashimoto J."/>
            <person name="Shin-Ya K."/>
            <person name="Miyanaga A."/>
            <person name="Eguchi T."/>
        </authorList>
    </citation>
    <scope>NUCLEOTIDE SEQUENCE [LARGE SCALE GENOMIC DNA]</scope>
    <source>
        <strain evidence="1 2">A-8890</strain>
    </source>
</reference>
<organism evidence="1 2">
    <name type="scientific">Streptomyces graminofaciens</name>
    <dbReference type="NCBI Taxonomy" id="68212"/>
    <lineage>
        <taxon>Bacteria</taxon>
        <taxon>Bacillati</taxon>
        <taxon>Actinomycetota</taxon>
        <taxon>Actinomycetes</taxon>
        <taxon>Kitasatosporales</taxon>
        <taxon>Streptomycetaceae</taxon>
        <taxon>Streptomyces</taxon>
    </lineage>
</organism>
<evidence type="ECO:0000313" key="2">
    <source>
        <dbReference type="Proteomes" id="UP001321542"/>
    </source>
</evidence>